<evidence type="ECO:0000256" key="8">
    <source>
        <dbReference type="HAMAP-Rule" id="MF_00456"/>
    </source>
</evidence>
<dbReference type="EC" id="2.7.2.11" evidence="8"/>
<comment type="similarity">
    <text evidence="8">Belongs to the glutamate 5-kinase family.</text>
</comment>
<dbReference type="Pfam" id="PF01472">
    <property type="entry name" value="PUA"/>
    <property type="match status" value="1"/>
</dbReference>
<evidence type="ECO:0000256" key="5">
    <source>
        <dbReference type="ARBA" id="ARBA00022741"/>
    </source>
</evidence>
<evidence type="ECO:0000256" key="6">
    <source>
        <dbReference type="ARBA" id="ARBA00022777"/>
    </source>
</evidence>
<dbReference type="PANTHER" id="PTHR43654:SF1">
    <property type="entry name" value="ISOPENTENYL PHOSPHATE KINASE"/>
    <property type="match status" value="1"/>
</dbReference>
<feature type="domain" description="PUA" evidence="9">
    <location>
        <begin position="282"/>
        <end position="365"/>
    </location>
</feature>
<comment type="pathway">
    <text evidence="8">Amino-acid biosynthesis; L-proline biosynthesis; L-glutamate 5-semialdehyde from L-glutamate: step 1/2.</text>
</comment>
<keyword evidence="5 8" id="KW-0547">Nucleotide-binding</keyword>
<dbReference type="PRINTS" id="PR00474">
    <property type="entry name" value="GLU5KINASE"/>
</dbReference>
<protein>
    <recommendedName>
        <fullName evidence="8">Glutamate 5-kinase</fullName>
        <ecNumber evidence="8">2.7.2.11</ecNumber>
    </recommendedName>
    <alternativeName>
        <fullName evidence="8">Gamma-glutamyl kinase</fullName>
        <shortName evidence="8">GK</shortName>
    </alternativeName>
</protein>
<comment type="function">
    <text evidence="8">Catalyzes the transfer of a phosphate group to glutamate to form L-glutamate 5-phosphate.</text>
</comment>
<dbReference type="PIRSF" id="PIRSF000729">
    <property type="entry name" value="GK"/>
    <property type="match status" value="1"/>
</dbReference>
<dbReference type="Proteomes" id="UP000738431">
    <property type="component" value="Chromosome"/>
</dbReference>
<dbReference type="HAMAP" id="MF_00456">
    <property type="entry name" value="ProB"/>
    <property type="match status" value="1"/>
</dbReference>
<keyword evidence="4 8" id="KW-0808">Transferase</keyword>
<evidence type="ECO:0000256" key="1">
    <source>
        <dbReference type="ARBA" id="ARBA00022490"/>
    </source>
</evidence>
<keyword evidence="2 8" id="KW-0028">Amino-acid biosynthesis</keyword>
<gene>
    <name evidence="8 10" type="primary">proB</name>
    <name evidence="10" type="ORF">K1X11_008470</name>
</gene>
<dbReference type="InterPro" id="IPR036974">
    <property type="entry name" value="PUA_sf"/>
</dbReference>
<feature type="binding site" evidence="8">
    <location>
        <position position="59"/>
    </location>
    <ligand>
        <name>substrate</name>
    </ligand>
</feature>
<dbReference type="PROSITE" id="PS00902">
    <property type="entry name" value="GLUTAMATE_5_KINASE"/>
    <property type="match status" value="1"/>
</dbReference>
<dbReference type="PROSITE" id="PS50890">
    <property type="entry name" value="PUA"/>
    <property type="match status" value="1"/>
</dbReference>
<keyword evidence="1 8" id="KW-0963">Cytoplasm</keyword>
<evidence type="ECO:0000313" key="11">
    <source>
        <dbReference type="Proteomes" id="UP000738431"/>
    </source>
</evidence>
<comment type="catalytic activity">
    <reaction evidence="8">
        <text>L-glutamate + ATP = L-glutamyl 5-phosphate + ADP</text>
        <dbReference type="Rhea" id="RHEA:14877"/>
        <dbReference type="ChEBI" id="CHEBI:29985"/>
        <dbReference type="ChEBI" id="CHEBI:30616"/>
        <dbReference type="ChEBI" id="CHEBI:58274"/>
        <dbReference type="ChEBI" id="CHEBI:456216"/>
        <dbReference type="EC" id="2.7.2.11"/>
    </reaction>
</comment>
<dbReference type="InterPro" id="IPR011529">
    <property type="entry name" value="Glu_5kinase"/>
</dbReference>
<dbReference type="PANTHER" id="PTHR43654">
    <property type="entry name" value="GLUTAMATE 5-KINASE"/>
    <property type="match status" value="1"/>
</dbReference>
<dbReference type="CDD" id="cd04242">
    <property type="entry name" value="AAK_G5K_ProB"/>
    <property type="match status" value="1"/>
</dbReference>
<dbReference type="Pfam" id="PF00696">
    <property type="entry name" value="AA_kinase"/>
    <property type="match status" value="1"/>
</dbReference>
<accession>A0ABZ1CCQ3</accession>
<dbReference type="InterPro" id="IPR041739">
    <property type="entry name" value="G5K_ProB"/>
</dbReference>
<feature type="binding site" evidence="8">
    <location>
        <position position="19"/>
    </location>
    <ligand>
        <name>ATP</name>
        <dbReference type="ChEBI" id="CHEBI:30616"/>
    </ligand>
</feature>
<dbReference type="InterPro" id="IPR005715">
    <property type="entry name" value="Glu_5kinase/COase_Synthase"/>
</dbReference>
<dbReference type="InterPro" id="IPR002478">
    <property type="entry name" value="PUA"/>
</dbReference>
<proteinExistence type="inferred from homology"/>
<evidence type="ECO:0000256" key="2">
    <source>
        <dbReference type="ARBA" id="ARBA00022605"/>
    </source>
</evidence>
<feature type="binding site" evidence="8">
    <location>
        <position position="158"/>
    </location>
    <ligand>
        <name>substrate</name>
    </ligand>
</feature>
<evidence type="ECO:0000313" key="10">
    <source>
        <dbReference type="EMBL" id="WRQ89441.1"/>
    </source>
</evidence>
<dbReference type="InterPro" id="IPR019797">
    <property type="entry name" value="Glutamate_5-kinase_CS"/>
</dbReference>
<keyword evidence="7 8" id="KW-0067">ATP-binding</keyword>
<dbReference type="SMART" id="SM00359">
    <property type="entry name" value="PUA"/>
    <property type="match status" value="1"/>
</dbReference>
<dbReference type="InterPro" id="IPR001057">
    <property type="entry name" value="Glu/AcGlu_kinase"/>
</dbReference>
<evidence type="ECO:0000256" key="4">
    <source>
        <dbReference type="ARBA" id="ARBA00022679"/>
    </source>
</evidence>
<dbReference type="EMBL" id="CP139781">
    <property type="protein sequence ID" value="WRQ89441.1"/>
    <property type="molecule type" value="Genomic_DNA"/>
</dbReference>
<dbReference type="RefSeq" id="WP_221029868.1">
    <property type="nucleotide sequence ID" value="NZ_CP139781.1"/>
</dbReference>
<reference evidence="10 11" key="1">
    <citation type="submission" date="2023-12" db="EMBL/GenBank/DDBJ databases">
        <title>Description of an unclassified Opitutus bacterium of Verrucomicrobiota.</title>
        <authorList>
            <person name="Zhang D.-F."/>
        </authorList>
    </citation>
    <scope>NUCLEOTIDE SEQUENCE [LARGE SCALE GENOMIC DNA]</scope>
    <source>
        <strain evidence="10 11">WL0086</strain>
    </source>
</reference>
<dbReference type="Gene3D" id="2.30.130.10">
    <property type="entry name" value="PUA domain"/>
    <property type="match status" value="1"/>
</dbReference>
<dbReference type="NCBIfam" id="TIGR01027">
    <property type="entry name" value="proB"/>
    <property type="match status" value="1"/>
</dbReference>
<evidence type="ECO:0000256" key="7">
    <source>
        <dbReference type="ARBA" id="ARBA00022840"/>
    </source>
</evidence>
<dbReference type="SUPFAM" id="SSF53633">
    <property type="entry name" value="Carbamate kinase-like"/>
    <property type="match status" value="1"/>
</dbReference>
<keyword evidence="6 8" id="KW-0418">Kinase</keyword>
<sequence>MPASFANFSAQPPKRVVVKLGTGVLTSGIGQLDTGRIAHVCAQIAALRAGGTEVIVVSSGAVGLGMGILGLTKRPSLLAQKQACAGIGQSLLMQTWQQGFDPYGAHVAQVLLTHEDLRARARHLGVKASLEALIAYGTIPVVNENDTVSAAEIRFGDNDTLSAMVAGLTHADYLVILSTAPGLIDMQGTGEIVPTVNRITPQIEAMAGGTTSATAVGGMVSKISAAKLAVKSGCGVFIADGSVENVLPRIFSGHNPGTYFVPSGLPLEARKRWLAYYQRPTGRVIIDAKAAAALCDKGRSLLAVGVTGSEGLFAVGDIIDVTNPAGEVIARGKTRFANVDVPRISGLNTDELKNLFPQRRRLEVIHRNDLVLL</sequence>
<keyword evidence="11" id="KW-1185">Reference proteome</keyword>
<dbReference type="Gene3D" id="3.40.1160.10">
    <property type="entry name" value="Acetylglutamate kinase-like"/>
    <property type="match status" value="1"/>
</dbReference>
<name>A0ABZ1CCQ3_9BACT</name>
<comment type="subcellular location">
    <subcellularLocation>
        <location evidence="8">Cytoplasm</location>
    </subcellularLocation>
</comment>
<dbReference type="GO" id="GO:0004349">
    <property type="term" value="F:glutamate 5-kinase activity"/>
    <property type="evidence" value="ECO:0007669"/>
    <property type="project" value="UniProtKB-EC"/>
</dbReference>
<keyword evidence="3 8" id="KW-0641">Proline biosynthesis</keyword>
<comment type="caution">
    <text evidence="8">Lacks conserved residue(s) required for the propagation of feature annotation.</text>
</comment>
<dbReference type="InterPro" id="IPR001048">
    <property type="entry name" value="Asp/Glu/Uridylate_kinase"/>
</dbReference>
<evidence type="ECO:0000256" key="3">
    <source>
        <dbReference type="ARBA" id="ARBA00022650"/>
    </source>
</evidence>
<dbReference type="CDD" id="cd21157">
    <property type="entry name" value="PUA_G5K"/>
    <property type="match status" value="1"/>
</dbReference>
<dbReference type="InterPro" id="IPR036393">
    <property type="entry name" value="AceGlu_kinase-like_sf"/>
</dbReference>
<dbReference type="InterPro" id="IPR015947">
    <property type="entry name" value="PUA-like_sf"/>
</dbReference>
<feature type="binding site" evidence="8">
    <location>
        <position position="146"/>
    </location>
    <ligand>
        <name>substrate</name>
    </ligand>
</feature>
<evidence type="ECO:0000259" key="9">
    <source>
        <dbReference type="SMART" id="SM00359"/>
    </source>
</evidence>
<organism evidence="10 11">
    <name type="scientific">Actomonas aquatica</name>
    <dbReference type="NCBI Taxonomy" id="2866162"/>
    <lineage>
        <taxon>Bacteria</taxon>
        <taxon>Pseudomonadati</taxon>
        <taxon>Verrucomicrobiota</taxon>
        <taxon>Opitutia</taxon>
        <taxon>Opitutales</taxon>
        <taxon>Opitutaceae</taxon>
        <taxon>Actomonas</taxon>
    </lineage>
</organism>
<dbReference type="SUPFAM" id="SSF88697">
    <property type="entry name" value="PUA domain-like"/>
    <property type="match status" value="1"/>
</dbReference>